<keyword evidence="2" id="KW-1185">Reference proteome</keyword>
<proteinExistence type="predicted"/>
<evidence type="ECO:0000313" key="2">
    <source>
        <dbReference type="Proteomes" id="UP000822688"/>
    </source>
</evidence>
<sequence length="51" mass="5764">MSCLRSPNQLQGEDGRPWKSLADRNFTFASITGLVVCVDSVPREHEVCYHL</sequence>
<dbReference type="Proteomes" id="UP000822688">
    <property type="component" value="Chromosome 1"/>
</dbReference>
<name>A0A8T0J9T6_CERPU</name>
<dbReference type="EMBL" id="CM026421">
    <property type="protein sequence ID" value="KAG0591618.1"/>
    <property type="molecule type" value="Genomic_DNA"/>
</dbReference>
<reference evidence="1" key="1">
    <citation type="submission" date="2020-06" db="EMBL/GenBank/DDBJ databases">
        <title>WGS assembly of Ceratodon purpureus strain R40.</title>
        <authorList>
            <person name="Carey S.B."/>
            <person name="Jenkins J."/>
            <person name="Shu S."/>
            <person name="Lovell J.T."/>
            <person name="Sreedasyam A."/>
            <person name="Maumus F."/>
            <person name="Tiley G.P."/>
            <person name="Fernandez-Pozo N."/>
            <person name="Barry K."/>
            <person name="Chen C."/>
            <person name="Wang M."/>
            <person name="Lipzen A."/>
            <person name="Daum C."/>
            <person name="Saski C.A."/>
            <person name="Payton A.C."/>
            <person name="Mcbreen J.C."/>
            <person name="Conrad R.E."/>
            <person name="Kollar L.M."/>
            <person name="Olsson S."/>
            <person name="Huttunen S."/>
            <person name="Landis J.B."/>
            <person name="Wickett N.J."/>
            <person name="Johnson M.G."/>
            <person name="Rensing S.A."/>
            <person name="Grimwood J."/>
            <person name="Schmutz J."/>
            <person name="Mcdaniel S.F."/>
        </authorList>
    </citation>
    <scope>NUCLEOTIDE SEQUENCE</scope>
    <source>
        <strain evidence="1">R40</strain>
    </source>
</reference>
<comment type="caution">
    <text evidence="1">The sequence shown here is derived from an EMBL/GenBank/DDBJ whole genome shotgun (WGS) entry which is preliminary data.</text>
</comment>
<dbReference type="AlphaFoldDB" id="A0A8T0J9T6"/>
<protein>
    <submittedName>
        <fullName evidence="1">Uncharacterized protein</fullName>
    </submittedName>
</protein>
<gene>
    <name evidence="1" type="ORF">KC19_1G188700</name>
</gene>
<organism evidence="1 2">
    <name type="scientific">Ceratodon purpureus</name>
    <name type="common">Fire moss</name>
    <name type="synonym">Dicranum purpureum</name>
    <dbReference type="NCBI Taxonomy" id="3225"/>
    <lineage>
        <taxon>Eukaryota</taxon>
        <taxon>Viridiplantae</taxon>
        <taxon>Streptophyta</taxon>
        <taxon>Embryophyta</taxon>
        <taxon>Bryophyta</taxon>
        <taxon>Bryophytina</taxon>
        <taxon>Bryopsida</taxon>
        <taxon>Dicranidae</taxon>
        <taxon>Pseudoditrichales</taxon>
        <taxon>Ditrichaceae</taxon>
        <taxon>Ceratodon</taxon>
    </lineage>
</organism>
<accession>A0A8T0J9T6</accession>
<evidence type="ECO:0000313" key="1">
    <source>
        <dbReference type="EMBL" id="KAG0591618.1"/>
    </source>
</evidence>